<reference evidence="1" key="1">
    <citation type="submission" date="2018-02" db="EMBL/GenBank/DDBJ databases">
        <authorList>
            <person name="Cohen D.B."/>
            <person name="Kent A.D."/>
        </authorList>
    </citation>
    <scope>NUCLEOTIDE SEQUENCE</scope>
</reference>
<dbReference type="EMBL" id="OIVN01001202">
    <property type="protein sequence ID" value="SPC91101.1"/>
    <property type="molecule type" value="Genomic_DNA"/>
</dbReference>
<evidence type="ECO:0000313" key="1">
    <source>
        <dbReference type="EMBL" id="SPC91101.1"/>
    </source>
</evidence>
<sequence>MGVERGIRLEGLSEAQIVKALEDLVKVGASLKA</sequence>
<name>A0A2N9FVY2_FAGSY</name>
<gene>
    <name evidence="1" type="ORF">FSB_LOCUS18983</name>
</gene>
<accession>A0A2N9FVY2</accession>
<proteinExistence type="predicted"/>
<dbReference type="AlphaFoldDB" id="A0A2N9FVY2"/>
<protein>
    <submittedName>
        <fullName evidence="1">Uncharacterized protein</fullName>
    </submittedName>
</protein>
<organism evidence="1">
    <name type="scientific">Fagus sylvatica</name>
    <name type="common">Beechnut</name>
    <dbReference type="NCBI Taxonomy" id="28930"/>
    <lineage>
        <taxon>Eukaryota</taxon>
        <taxon>Viridiplantae</taxon>
        <taxon>Streptophyta</taxon>
        <taxon>Embryophyta</taxon>
        <taxon>Tracheophyta</taxon>
        <taxon>Spermatophyta</taxon>
        <taxon>Magnoliopsida</taxon>
        <taxon>eudicotyledons</taxon>
        <taxon>Gunneridae</taxon>
        <taxon>Pentapetalae</taxon>
        <taxon>rosids</taxon>
        <taxon>fabids</taxon>
        <taxon>Fagales</taxon>
        <taxon>Fagaceae</taxon>
        <taxon>Fagus</taxon>
    </lineage>
</organism>